<proteinExistence type="predicted"/>
<reference evidence="1 2" key="1">
    <citation type="submission" date="2019-05" db="EMBL/GenBank/DDBJ databases">
        <title>Another draft genome of Portunus trituberculatus and its Hox gene families provides insights of decapod evolution.</title>
        <authorList>
            <person name="Jeong J.-H."/>
            <person name="Song I."/>
            <person name="Kim S."/>
            <person name="Choi T."/>
            <person name="Kim D."/>
            <person name="Ryu S."/>
            <person name="Kim W."/>
        </authorList>
    </citation>
    <scope>NUCLEOTIDE SEQUENCE [LARGE SCALE GENOMIC DNA]</scope>
    <source>
        <tissue evidence="1">Muscle</tissue>
    </source>
</reference>
<dbReference type="EMBL" id="VSRR010012169">
    <property type="protein sequence ID" value="MPC54174.1"/>
    <property type="molecule type" value="Genomic_DNA"/>
</dbReference>
<keyword evidence="2" id="KW-1185">Reference proteome</keyword>
<dbReference type="AlphaFoldDB" id="A0A5B7GC98"/>
<gene>
    <name evidence="1" type="ORF">E2C01_048082</name>
</gene>
<comment type="caution">
    <text evidence="1">The sequence shown here is derived from an EMBL/GenBank/DDBJ whole genome shotgun (WGS) entry which is preliminary data.</text>
</comment>
<dbReference type="Proteomes" id="UP000324222">
    <property type="component" value="Unassembled WGS sequence"/>
</dbReference>
<name>A0A5B7GC98_PORTR</name>
<sequence length="62" mass="6571">MQPLISGGVTLNDLQSDFCSGVFLVRAVKAHDALERLLVVACLGLTHGICFAAPCTRLDLEA</sequence>
<evidence type="ECO:0000313" key="2">
    <source>
        <dbReference type="Proteomes" id="UP000324222"/>
    </source>
</evidence>
<protein>
    <submittedName>
        <fullName evidence="1">Uncharacterized protein</fullName>
    </submittedName>
</protein>
<evidence type="ECO:0000313" key="1">
    <source>
        <dbReference type="EMBL" id="MPC54174.1"/>
    </source>
</evidence>
<accession>A0A5B7GC98</accession>
<organism evidence="1 2">
    <name type="scientific">Portunus trituberculatus</name>
    <name type="common">Swimming crab</name>
    <name type="synonym">Neptunus trituberculatus</name>
    <dbReference type="NCBI Taxonomy" id="210409"/>
    <lineage>
        <taxon>Eukaryota</taxon>
        <taxon>Metazoa</taxon>
        <taxon>Ecdysozoa</taxon>
        <taxon>Arthropoda</taxon>
        <taxon>Crustacea</taxon>
        <taxon>Multicrustacea</taxon>
        <taxon>Malacostraca</taxon>
        <taxon>Eumalacostraca</taxon>
        <taxon>Eucarida</taxon>
        <taxon>Decapoda</taxon>
        <taxon>Pleocyemata</taxon>
        <taxon>Brachyura</taxon>
        <taxon>Eubrachyura</taxon>
        <taxon>Portunoidea</taxon>
        <taxon>Portunidae</taxon>
        <taxon>Portuninae</taxon>
        <taxon>Portunus</taxon>
    </lineage>
</organism>